<dbReference type="PANTHER" id="PTHR31917:SF3">
    <property type="entry name" value="BROMO ADJACENT-LIKE DOMAIN PROTEIN"/>
    <property type="match status" value="1"/>
</dbReference>
<organism evidence="2 3">
    <name type="scientific">Fraxinus pennsylvanica</name>
    <dbReference type="NCBI Taxonomy" id="56036"/>
    <lineage>
        <taxon>Eukaryota</taxon>
        <taxon>Viridiplantae</taxon>
        <taxon>Streptophyta</taxon>
        <taxon>Embryophyta</taxon>
        <taxon>Tracheophyta</taxon>
        <taxon>Spermatophyta</taxon>
        <taxon>Magnoliopsida</taxon>
        <taxon>eudicotyledons</taxon>
        <taxon>Gunneridae</taxon>
        <taxon>Pentapetalae</taxon>
        <taxon>asterids</taxon>
        <taxon>lamiids</taxon>
        <taxon>Lamiales</taxon>
        <taxon>Oleaceae</taxon>
        <taxon>Oleeae</taxon>
        <taxon>Fraxinus</taxon>
    </lineage>
</organism>
<proteinExistence type="predicted"/>
<name>A0AAD1Z0V4_9LAMI</name>
<dbReference type="InterPro" id="IPR014002">
    <property type="entry name" value="Agenet_dom_plant"/>
</dbReference>
<feature type="domain" description="BAH" evidence="1">
    <location>
        <begin position="216"/>
        <end position="335"/>
    </location>
</feature>
<dbReference type="PROSITE" id="PS51038">
    <property type="entry name" value="BAH"/>
    <property type="match status" value="1"/>
</dbReference>
<evidence type="ECO:0000313" key="3">
    <source>
        <dbReference type="Proteomes" id="UP000834106"/>
    </source>
</evidence>
<dbReference type="Proteomes" id="UP000834106">
    <property type="component" value="Chromosome 4"/>
</dbReference>
<sequence length="644" mass="73327">MLFKLSPNMVYLIRSNNSYHLISYSGPCLSRDITEPATWFSVFLCFIRMSANNHVFVAWEERIISKEKGNRVVHYYLNESNGNSVIAVVGTEKSLRHMIYVVSEDFVIYYGCTRTVRAGAKWRARRDVVEWLTSIVSRGQPISTTPDPQTLCSKQSLVSSGIAMASFSNRSSRQGDEVIQVSRKLNVRNPNTEWKGDAWICSKQLKHYPGFCRNGTEIAVLSFVLIMGEEGSRYLGYLEDLYEDKHGKKIVNVQWFQFEEEIIDMIPHVNAHPREVFITPHKQEISVECVDSLAAVLTPNHFQKCLAHFMQVFPLGIFMCHKEFKNDKVKPFSVSKLRGYYNQPILSHLDSSFSRTRNEGHKLSEEAAKCWPPIPRLKIKMSSKEPICIDLVEPEAQLQVQSKVNANIELLCQDSGMRGCWFRCKILQSLEKCMKVLYYDVLDVDGPAKLEEWYPASRVAAPDSLGMRCEGRLTVRPWPSEEDSSGSYFVVGAAVDAWWSDGWWEGVVIGCDTIQPDNLQVYFPGENKFMTIPRKKTRTSRDWVDNKWVDIKPKRDILTFLSPTVIPVVNLPSFPTSPSCKPNFKALTSSKCKGSEDDKLVLPDSVTSIGAKRLNMRNRLVIKDDEDRVHTLAHAAIKGKAVKK</sequence>
<dbReference type="InterPro" id="IPR008395">
    <property type="entry name" value="Agenet-like_dom"/>
</dbReference>
<accession>A0AAD1Z0V4</accession>
<dbReference type="EMBL" id="OU503039">
    <property type="protein sequence ID" value="CAI9760233.1"/>
    <property type="molecule type" value="Genomic_DNA"/>
</dbReference>
<dbReference type="InterPro" id="IPR043151">
    <property type="entry name" value="BAH_sf"/>
</dbReference>
<keyword evidence="3" id="KW-1185">Reference proteome</keyword>
<protein>
    <recommendedName>
        <fullName evidence="1">BAH domain-containing protein</fullName>
    </recommendedName>
</protein>
<dbReference type="Gene3D" id="2.30.30.490">
    <property type="match status" value="1"/>
</dbReference>
<dbReference type="PANTHER" id="PTHR31917">
    <property type="entry name" value="AGENET DOMAIN-CONTAINING PROTEIN-RELATED"/>
    <property type="match status" value="1"/>
</dbReference>
<evidence type="ECO:0000313" key="2">
    <source>
        <dbReference type="EMBL" id="CAI9760233.1"/>
    </source>
</evidence>
<dbReference type="AlphaFoldDB" id="A0AAD1Z0V4"/>
<gene>
    <name evidence="2" type="ORF">FPE_LOCUS7663</name>
</gene>
<dbReference type="InterPro" id="IPR001025">
    <property type="entry name" value="BAH_dom"/>
</dbReference>
<dbReference type="GO" id="GO:0003682">
    <property type="term" value="F:chromatin binding"/>
    <property type="evidence" value="ECO:0007669"/>
    <property type="project" value="InterPro"/>
</dbReference>
<dbReference type="Pfam" id="PF05641">
    <property type="entry name" value="Agenet"/>
    <property type="match status" value="1"/>
</dbReference>
<dbReference type="SMART" id="SM00743">
    <property type="entry name" value="Agenet"/>
    <property type="match status" value="2"/>
</dbReference>
<reference evidence="2" key="1">
    <citation type="submission" date="2023-05" db="EMBL/GenBank/DDBJ databases">
        <authorList>
            <person name="Huff M."/>
        </authorList>
    </citation>
    <scope>NUCLEOTIDE SEQUENCE</scope>
</reference>
<evidence type="ECO:0000259" key="1">
    <source>
        <dbReference type="PROSITE" id="PS51038"/>
    </source>
</evidence>